<sequence length="164" mass="17771">MVSHKEMMSTHERERRWHGGKRPRLTVTITQPQILPPTFTETLIERAISAAENIGSIPVFTDIASLIVSDQITSPQATCSEPADAAAAAADVSDPVFDIINDSGRLMQLVDEFAELHADSEEYLDSKDKGKLARESQDLKTAISALERVVAGRKGAGGGAGKWR</sequence>
<dbReference type="EMBL" id="ML120484">
    <property type="protein sequence ID" value="RPA91904.1"/>
    <property type="molecule type" value="Genomic_DNA"/>
</dbReference>
<evidence type="ECO:0000256" key="1">
    <source>
        <dbReference type="SAM" id="MobiDB-lite"/>
    </source>
</evidence>
<dbReference type="OrthoDB" id="10611549at2759"/>
<evidence type="ECO:0000313" key="2">
    <source>
        <dbReference type="EMBL" id="RPA91904.1"/>
    </source>
</evidence>
<gene>
    <name evidence="2" type="ORF">L873DRAFT_1818509</name>
</gene>
<name>A0A3N4JDM3_9PEZI</name>
<keyword evidence="3" id="KW-1185">Reference proteome</keyword>
<protein>
    <submittedName>
        <fullName evidence="2">Uncharacterized protein</fullName>
    </submittedName>
</protein>
<evidence type="ECO:0000313" key="3">
    <source>
        <dbReference type="Proteomes" id="UP000276215"/>
    </source>
</evidence>
<dbReference type="Proteomes" id="UP000276215">
    <property type="component" value="Unassembled WGS sequence"/>
</dbReference>
<dbReference type="AlphaFoldDB" id="A0A3N4JDM3"/>
<accession>A0A3N4JDM3</accession>
<organism evidence="2 3">
    <name type="scientific">Choiromyces venosus 120613-1</name>
    <dbReference type="NCBI Taxonomy" id="1336337"/>
    <lineage>
        <taxon>Eukaryota</taxon>
        <taxon>Fungi</taxon>
        <taxon>Dikarya</taxon>
        <taxon>Ascomycota</taxon>
        <taxon>Pezizomycotina</taxon>
        <taxon>Pezizomycetes</taxon>
        <taxon>Pezizales</taxon>
        <taxon>Tuberaceae</taxon>
        <taxon>Choiromyces</taxon>
    </lineage>
</organism>
<reference evidence="2 3" key="1">
    <citation type="journal article" date="2018" name="Nat. Ecol. Evol.">
        <title>Pezizomycetes genomes reveal the molecular basis of ectomycorrhizal truffle lifestyle.</title>
        <authorList>
            <person name="Murat C."/>
            <person name="Payen T."/>
            <person name="Noel B."/>
            <person name="Kuo A."/>
            <person name="Morin E."/>
            <person name="Chen J."/>
            <person name="Kohler A."/>
            <person name="Krizsan K."/>
            <person name="Balestrini R."/>
            <person name="Da Silva C."/>
            <person name="Montanini B."/>
            <person name="Hainaut M."/>
            <person name="Levati E."/>
            <person name="Barry K.W."/>
            <person name="Belfiori B."/>
            <person name="Cichocki N."/>
            <person name="Clum A."/>
            <person name="Dockter R.B."/>
            <person name="Fauchery L."/>
            <person name="Guy J."/>
            <person name="Iotti M."/>
            <person name="Le Tacon F."/>
            <person name="Lindquist E.A."/>
            <person name="Lipzen A."/>
            <person name="Malagnac F."/>
            <person name="Mello A."/>
            <person name="Molinier V."/>
            <person name="Miyauchi S."/>
            <person name="Poulain J."/>
            <person name="Riccioni C."/>
            <person name="Rubini A."/>
            <person name="Sitrit Y."/>
            <person name="Splivallo R."/>
            <person name="Traeger S."/>
            <person name="Wang M."/>
            <person name="Zifcakova L."/>
            <person name="Wipf D."/>
            <person name="Zambonelli A."/>
            <person name="Paolocci F."/>
            <person name="Nowrousian M."/>
            <person name="Ottonello S."/>
            <person name="Baldrian P."/>
            <person name="Spatafora J.W."/>
            <person name="Henrissat B."/>
            <person name="Nagy L.G."/>
            <person name="Aury J.M."/>
            <person name="Wincker P."/>
            <person name="Grigoriev I.V."/>
            <person name="Bonfante P."/>
            <person name="Martin F.M."/>
        </authorList>
    </citation>
    <scope>NUCLEOTIDE SEQUENCE [LARGE SCALE GENOMIC DNA]</scope>
    <source>
        <strain evidence="2 3">120613-1</strain>
    </source>
</reference>
<proteinExistence type="predicted"/>
<feature type="compositionally biased region" description="Basic and acidic residues" evidence="1">
    <location>
        <begin position="1"/>
        <end position="17"/>
    </location>
</feature>
<feature type="region of interest" description="Disordered" evidence="1">
    <location>
        <begin position="1"/>
        <end position="23"/>
    </location>
</feature>